<proteinExistence type="predicted"/>
<keyword evidence="2" id="KW-1185">Reference proteome</keyword>
<dbReference type="Proteomes" id="UP000324832">
    <property type="component" value="Unassembled WGS sequence"/>
</dbReference>
<accession>A0A5E4QED2</accession>
<dbReference type="EMBL" id="FZQP02002548">
    <property type="protein sequence ID" value="VVC96073.1"/>
    <property type="molecule type" value="Genomic_DNA"/>
</dbReference>
<gene>
    <name evidence="1" type="ORF">LSINAPIS_LOCUS7644</name>
</gene>
<organism evidence="1 2">
    <name type="scientific">Leptidea sinapis</name>
    <dbReference type="NCBI Taxonomy" id="189913"/>
    <lineage>
        <taxon>Eukaryota</taxon>
        <taxon>Metazoa</taxon>
        <taxon>Ecdysozoa</taxon>
        <taxon>Arthropoda</taxon>
        <taxon>Hexapoda</taxon>
        <taxon>Insecta</taxon>
        <taxon>Pterygota</taxon>
        <taxon>Neoptera</taxon>
        <taxon>Endopterygota</taxon>
        <taxon>Lepidoptera</taxon>
        <taxon>Glossata</taxon>
        <taxon>Ditrysia</taxon>
        <taxon>Papilionoidea</taxon>
        <taxon>Pieridae</taxon>
        <taxon>Dismorphiinae</taxon>
        <taxon>Leptidea</taxon>
    </lineage>
</organism>
<evidence type="ECO:0000313" key="2">
    <source>
        <dbReference type="Proteomes" id="UP000324832"/>
    </source>
</evidence>
<sequence length="113" mass="13553">MENMEKKIEYLENLKRKNNLIFFGVSEIGPDMSETENIKTIIENKTIDNKIDIHKYDINNVYRLICEKEKRETYSPIIGKLYNGVENKFNTKKQTGIRFKDMHKRGFFKRNTQ</sequence>
<evidence type="ECO:0000313" key="1">
    <source>
        <dbReference type="EMBL" id="VVC96073.1"/>
    </source>
</evidence>
<reference evidence="1 2" key="1">
    <citation type="submission" date="2017-07" db="EMBL/GenBank/DDBJ databases">
        <authorList>
            <person name="Talla V."/>
            <person name="Backstrom N."/>
        </authorList>
    </citation>
    <scope>NUCLEOTIDE SEQUENCE [LARGE SCALE GENOMIC DNA]</scope>
</reference>
<protein>
    <submittedName>
        <fullName evidence="1">Uncharacterized protein</fullName>
    </submittedName>
</protein>
<dbReference type="AlphaFoldDB" id="A0A5E4QED2"/>
<name>A0A5E4QED2_9NEOP</name>